<proteinExistence type="predicted"/>
<evidence type="ECO:0000256" key="1">
    <source>
        <dbReference type="SAM" id="SignalP"/>
    </source>
</evidence>
<accession>A0ABM7Q364</accession>
<dbReference type="EMBL" id="AP024545">
    <property type="protein sequence ID" value="BCT91686.1"/>
    <property type="molecule type" value="Genomic_DNA"/>
</dbReference>
<dbReference type="Proteomes" id="UP000681317">
    <property type="component" value="Chromosome"/>
</dbReference>
<sequence>MNLLERWAACLLLGLLPLAATAKPIAFAKGKTLMLEWGAGTMYEAQMFYAPRYWYSVGGGWLELDSEDGAKRRNISYLRANLLAKRWNLPDAQANVFVWGGLGRATGNDFEGPELSRNVGVQADYETRRVYSSFRSDLHDSDRFSHRIDTVQLGWAPYAHDYDKLATWFVVQGRRYTGGISEGTETALLVRFFKGGTWVEFGATTDGKVQAMAMFNF</sequence>
<reference evidence="2 3" key="1">
    <citation type="submission" date="2021-03" db="EMBL/GenBank/DDBJ databases">
        <title>Complete Genome Sequences of Two Lysobacter Strains Isolated from Sea Water (Lysobacter caseinilyticus) and Soil (Lysobacter helvus) in South Korea.</title>
        <authorList>
            <person name="Watanabe Y."/>
            <person name="Arakawa K."/>
        </authorList>
    </citation>
    <scope>NUCLEOTIDE SEQUENCE [LARGE SCALE GENOMIC DNA]</scope>
    <source>
        <strain evidence="2 3">KVB24</strain>
    </source>
</reference>
<keyword evidence="1" id="KW-0732">Signal</keyword>
<protein>
    <recommendedName>
        <fullName evidence="4">Cellulose biosynthesis protein BcsS</fullName>
    </recommendedName>
</protein>
<name>A0ABM7Q364_9GAMM</name>
<evidence type="ECO:0000313" key="2">
    <source>
        <dbReference type="EMBL" id="BCT91686.1"/>
    </source>
</evidence>
<evidence type="ECO:0000313" key="3">
    <source>
        <dbReference type="Proteomes" id="UP000681317"/>
    </source>
</evidence>
<organism evidence="2 3">
    <name type="scientific">Noviluteimonas caseinilytica</name>
    <dbReference type="NCBI Taxonomy" id="2675101"/>
    <lineage>
        <taxon>Bacteria</taxon>
        <taxon>Pseudomonadati</taxon>
        <taxon>Pseudomonadota</taxon>
        <taxon>Gammaproteobacteria</taxon>
        <taxon>Lysobacterales</taxon>
        <taxon>Lysobacteraceae</taxon>
        <taxon>Noviluteimonas</taxon>
    </lineage>
</organism>
<evidence type="ECO:0008006" key="4">
    <source>
        <dbReference type="Google" id="ProtNLM"/>
    </source>
</evidence>
<gene>
    <name evidence="2" type="ORF">LYSCAS_07100</name>
</gene>
<feature type="signal peptide" evidence="1">
    <location>
        <begin position="1"/>
        <end position="22"/>
    </location>
</feature>
<feature type="chain" id="PRO_5046378738" description="Cellulose biosynthesis protein BcsS" evidence="1">
    <location>
        <begin position="23"/>
        <end position="217"/>
    </location>
</feature>
<keyword evidence="3" id="KW-1185">Reference proteome</keyword>
<dbReference type="RefSeq" id="WP_213435764.1">
    <property type="nucleotide sequence ID" value="NZ_AP024545.1"/>
</dbReference>